<evidence type="ECO:0000313" key="2">
    <source>
        <dbReference type="Proteomes" id="UP000240009"/>
    </source>
</evidence>
<dbReference type="Proteomes" id="UP000240009">
    <property type="component" value="Unassembled WGS sequence"/>
</dbReference>
<accession>A0A2S8F1L7</accession>
<sequence length="83" mass="9714">MSSLFCIIDDKHVPIYRILWISDVPHFCGEDDCQCEGRYEVRLEQGESLWTNREERDEVLKVLEKWHTGDDLDAGGPDSENWS</sequence>
<dbReference type="RefSeq" id="WP_105357738.1">
    <property type="nucleotide sequence ID" value="NZ_PUIA01000069.1"/>
</dbReference>
<name>A0A2S8F1L7_9BACT</name>
<proteinExistence type="predicted"/>
<dbReference type="OrthoDB" id="291034at2"/>
<reference evidence="1 2" key="1">
    <citation type="submission" date="2018-02" db="EMBL/GenBank/DDBJ databases">
        <title>Comparative genomes isolates from brazilian mangrove.</title>
        <authorList>
            <person name="Araujo J.E."/>
            <person name="Taketani R.G."/>
            <person name="Silva M.C.P."/>
            <person name="Loureco M.V."/>
            <person name="Andreote F.D."/>
        </authorList>
    </citation>
    <scope>NUCLEOTIDE SEQUENCE [LARGE SCALE GENOMIC DNA]</scope>
    <source>
        <strain evidence="1 2">HEX-2 MGV</strain>
    </source>
</reference>
<dbReference type="EMBL" id="PUIA01000069">
    <property type="protein sequence ID" value="PQO26061.1"/>
    <property type="molecule type" value="Genomic_DNA"/>
</dbReference>
<organism evidence="1 2">
    <name type="scientific">Blastopirellula marina</name>
    <dbReference type="NCBI Taxonomy" id="124"/>
    <lineage>
        <taxon>Bacteria</taxon>
        <taxon>Pseudomonadati</taxon>
        <taxon>Planctomycetota</taxon>
        <taxon>Planctomycetia</taxon>
        <taxon>Pirellulales</taxon>
        <taxon>Pirellulaceae</taxon>
        <taxon>Blastopirellula</taxon>
    </lineage>
</organism>
<protein>
    <submittedName>
        <fullName evidence="1">Uncharacterized protein</fullName>
    </submittedName>
</protein>
<dbReference type="AlphaFoldDB" id="A0A2S8F1L7"/>
<comment type="caution">
    <text evidence="1">The sequence shown here is derived from an EMBL/GenBank/DDBJ whole genome shotgun (WGS) entry which is preliminary data.</text>
</comment>
<gene>
    <name evidence="1" type="ORF">C5Y96_21670</name>
</gene>
<evidence type="ECO:0000313" key="1">
    <source>
        <dbReference type="EMBL" id="PQO26061.1"/>
    </source>
</evidence>